<dbReference type="PANTHER" id="PTHR13696:SF96">
    <property type="entry name" value="COBQ_COBB_MIND_PARA NUCLEOTIDE BINDING DOMAIN-CONTAINING PROTEIN"/>
    <property type="match status" value="1"/>
</dbReference>
<dbReference type="Pfam" id="PF01656">
    <property type="entry name" value="CbiA"/>
    <property type="match status" value="1"/>
</dbReference>
<feature type="domain" description="CobQ/CobB/MinD/ParA nucleotide binding" evidence="1">
    <location>
        <begin position="5"/>
        <end position="174"/>
    </location>
</feature>
<dbReference type="Gene3D" id="3.40.50.300">
    <property type="entry name" value="P-loop containing nucleotide triphosphate hydrolases"/>
    <property type="match status" value="1"/>
</dbReference>
<evidence type="ECO:0000313" key="3">
    <source>
        <dbReference type="Proteomes" id="UP001529369"/>
    </source>
</evidence>
<evidence type="ECO:0000259" key="1">
    <source>
        <dbReference type="Pfam" id="PF01656"/>
    </source>
</evidence>
<proteinExistence type="predicted"/>
<dbReference type="SUPFAM" id="SSF52540">
    <property type="entry name" value="P-loop containing nucleoside triphosphate hydrolases"/>
    <property type="match status" value="1"/>
</dbReference>
<dbReference type="PANTHER" id="PTHR13696">
    <property type="entry name" value="P-LOOP CONTAINING NUCLEOSIDE TRIPHOSPHATE HYDROLASE"/>
    <property type="match status" value="1"/>
</dbReference>
<dbReference type="InterPro" id="IPR027417">
    <property type="entry name" value="P-loop_NTPase"/>
</dbReference>
<accession>A0ABT8A0Y3</accession>
<dbReference type="InterPro" id="IPR002586">
    <property type="entry name" value="CobQ/CobB/MinD/ParA_Nub-bd_dom"/>
</dbReference>
<organism evidence="2 3">
    <name type="scientific">Paeniroseomonas aquatica</name>
    <dbReference type="NCBI Taxonomy" id="373043"/>
    <lineage>
        <taxon>Bacteria</taxon>
        <taxon>Pseudomonadati</taxon>
        <taxon>Pseudomonadota</taxon>
        <taxon>Alphaproteobacteria</taxon>
        <taxon>Acetobacterales</taxon>
        <taxon>Acetobacteraceae</taxon>
        <taxon>Paeniroseomonas</taxon>
    </lineage>
</organism>
<protein>
    <submittedName>
        <fullName evidence="2">ParA family protein</fullName>
    </submittedName>
</protein>
<evidence type="ECO:0000313" key="2">
    <source>
        <dbReference type="EMBL" id="MDN3563143.1"/>
    </source>
</evidence>
<keyword evidence="3" id="KW-1185">Reference proteome</keyword>
<dbReference type="InterPro" id="IPR050678">
    <property type="entry name" value="DNA_Partitioning_ATPase"/>
</dbReference>
<dbReference type="Proteomes" id="UP001529369">
    <property type="component" value="Unassembled WGS sequence"/>
</dbReference>
<reference evidence="3" key="1">
    <citation type="journal article" date="2019" name="Int. J. Syst. Evol. Microbiol.">
        <title>The Global Catalogue of Microorganisms (GCM) 10K type strain sequencing project: providing services to taxonomists for standard genome sequencing and annotation.</title>
        <authorList>
            <consortium name="The Broad Institute Genomics Platform"/>
            <consortium name="The Broad Institute Genome Sequencing Center for Infectious Disease"/>
            <person name="Wu L."/>
            <person name="Ma J."/>
        </authorList>
    </citation>
    <scope>NUCLEOTIDE SEQUENCE [LARGE SCALE GENOMIC DNA]</scope>
    <source>
        <strain evidence="3">CECT 7131</strain>
    </source>
</reference>
<sequence>MGIIVAVASNKGGAGKTTLCQVVAGYLAGQCRVAVIDADPEQSLSRWVKQTYEGPPIDVHAEGDETGLASLIGTVADSCDLLIIDTAGFANRAALVAMTACDLVLVPCLSAEADLAGTEKTVRMVAGLAKAARRQIDVRVLLNRTKARTELWRHAVAELERSGMPMLTTKLSDLVGYGELTYSGRLPAKASPARAEIVALVDELRASGWLPPRTIGELDV</sequence>
<dbReference type="PIRSF" id="PIRSF009320">
    <property type="entry name" value="Nuc_binding_HP_1000"/>
    <property type="match status" value="1"/>
</dbReference>
<dbReference type="RefSeq" id="WP_290314877.1">
    <property type="nucleotide sequence ID" value="NZ_JAUFPN010000015.1"/>
</dbReference>
<dbReference type="EMBL" id="JAUFPN010000015">
    <property type="protein sequence ID" value="MDN3563143.1"/>
    <property type="molecule type" value="Genomic_DNA"/>
</dbReference>
<gene>
    <name evidence="2" type="ORF">QWZ14_01965</name>
</gene>
<comment type="caution">
    <text evidence="2">The sequence shown here is derived from an EMBL/GenBank/DDBJ whole genome shotgun (WGS) entry which is preliminary data.</text>
</comment>
<dbReference type="CDD" id="cd02042">
    <property type="entry name" value="ParAB_family"/>
    <property type="match status" value="1"/>
</dbReference>
<name>A0ABT8A0Y3_9PROT</name>